<dbReference type="PROSITE" id="PS51737">
    <property type="entry name" value="RECOMBINASE_DNA_BIND"/>
    <property type="match status" value="1"/>
</dbReference>
<dbReference type="AlphaFoldDB" id="A0A2I1R1P2"/>
<dbReference type="Pfam" id="PF07508">
    <property type="entry name" value="Recombinase"/>
    <property type="match status" value="1"/>
</dbReference>
<dbReference type="Gene3D" id="3.90.1750.20">
    <property type="entry name" value="Putative Large Serine Recombinase, Chain B, Domain 2"/>
    <property type="match status" value="1"/>
</dbReference>
<evidence type="ECO:0000313" key="2">
    <source>
        <dbReference type="EMBL" id="PKZ63038.1"/>
    </source>
</evidence>
<organism evidence="2 3">
    <name type="scientific">Gordonia terrae</name>
    <dbReference type="NCBI Taxonomy" id="2055"/>
    <lineage>
        <taxon>Bacteria</taxon>
        <taxon>Bacillati</taxon>
        <taxon>Actinomycetota</taxon>
        <taxon>Actinomycetes</taxon>
        <taxon>Mycobacteriales</taxon>
        <taxon>Gordoniaceae</taxon>
        <taxon>Gordonia</taxon>
    </lineage>
</organism>
<name>A0A2I1R1P2_9ACTN</name>
<dbReference type="GO" id="GO:0003677">
    <property type="term" value="F:DNA binding"/>
    <property type="evidence" value="ECO:0007669"/>
    <property type="project" value="InterPro"/>
</dbReference>
<protein>
    <recommendedName>
        <fullName evidence="1">Recombinase domain-containing protein</fullName>
    </recommendedName>
</protein>
<proteinExistence type="predicted"/>
<feature type="domain" description="Recombinase" evidence="1">
    <location>
        <begin position="8"/>
        <end position="121"/>
    </location>
</feature>
<dbReference type="InterPro" id="IPR038109">
    <property type="entry name" value="DNA_bind_recomb_sf"/>
</dbReference>
<reference evidence="2 3" key="1">
    <citation type="submission" date="2017-12" db="EMBL/GenBank/DDBJ databases">
        <title>Phylogenetic diversity of female urinary microbiome.</title>
        <authorList>
            <person name="Thomas-White K."/>
            <person name="Wolfe A.J."/>
        </authorList>
    </citation>
    <scope>NUCLEOTIDE SEQUENCE [LARGE SCALE GENOMIC DNA]</scope>
    <source>
        <strain evidence="2 3">UMB0777</strain>
    </source>
</reference>
<sequence length="121" mass="13676">MITNEGSQFSYTTSRGLTREGREIRSVEVDPERGPLVQLAFELYAGGNLTIREIVDELTNRGLTTRPTLSRPAGPISHTKVAALLKDRYYLGRVKYKGDEFPGRHTPLISEELFERVQLLL</sequence>
<dbReference type="Proteomes" id="UP000234662">
    <property type="component" value="Unassembled WGS sequence"/>
</dbReference>
<dbReference type="InterPro" id="IPR011109">
    <property type="entry name" value="DNA_bind_recombinase_dom"/>
</dbReference>
<comment type="caution">
    <text evidence="2">The sequence shown here is derived from an EMBL/GenBank/DDBJ whole genome shotgun (WGS) entry which is preliminary data.</text>
</comment>
<evidence type="ECO:0000313" key="3">
    <source>
        <dbReference type="Proteomes" id="UP000234662"/>
    </source>
</evidence>
<gene>
    <name evidence="2" type="ORF">CYJ73_24040</name>
</gene>
<accession>A0A2I1R1P2</accession>
<dbReference type="EMBL" id="PKJC01000034">
    <property type="protein sequence ID" value="PKZ63038.1"/>
    <property type="molecule type" value="Genomic_DNA"/>
</dbReference>
<evidence type="ECO:0000259" key="1">
    <source>
        <dbReference type="PROSITE" id="PS51737"/>
    </source>
</evidence>
<dbReference type="GO" id="GO:0000150">
    <property type="term" value="F:DNA strand exchange activity"/>
    <property type="evidence" value="ECO:0007669"/>
    <property type="project" value="InterPro"/>
</dbReference>